<feature type="compositionally biased region" description="Polar residues" evidence="1">
    <location>
        <begin position="43"/>
        <end position="57"/>
    </location>
</feature>
<feature type="compositionally biased region" description="Polar residues" evidence="1">
    <location>
        <begin position="126"/>
        <end position="144"/>
    </location>
</feature>
<feature type="region of interest" description="Disordered" evidence="1">
    <location>
        <begin position="43"/>
        <end position="243"/>
    </location>
</feature>
<feature type="compositionally biased region" description="Low complexity" evidence="1">
    <location>
        <begin position="150"/>
        <end position="179"/>
    </location>
</feature>
<protein>
    <submittedName>
        <fullName evidence="2">Uncharacterized protein</fullName>
    </submittedName>
</protein>
<reference evidence="2 3" key="1">
    <citation type="submission" date="2022-03" db="EMBL/GenBank/DDBJ databases">
        <title>Genome data of Colletotrichum spp.</title>
        <authorList>
            <person name="Utami Y.D."/>
            <person name="Hiruma K."/>
        </authorList>
    </citation>
    <scope>NUCLEOTIDE SEQUENCE [LARGE SCALE GENOMIC DNA]</scope>
    <source>
        <strain evidence="2 3">MAFF 239500</strain>
    </source>
</reference>
<gene>
    <name evidence="2" type="ORF">ColSpa_05914</name>
</gene>
<dbReference type="AlphaFoldDB" id="A0AA37LC84"/>
<name>A0AA37LC84_9PEZI</name>
<proteinExistence type="predicted"/>
<keyword evidence="3" id="KW-1185">Reference proteome</keyword>
<dbReference type="GeneID" id="73326716"/>
<evidence type="ECO:0000313" key="2">
    <source>
        <dbReference type="EMBL" id="GKT45733.1"/>
    </source>
</evidence>
<accession>A0AA37LC84</accession>
<dbReference type="RefSeq" id="XP_049128083.1">
    <property type="nucleotide sequence ID" value="XM_049272126.1"/>
</dbReference>
<evidence type="ECO:0000313" key="3">
    <source>
        <dbReference type="Proteomes" id="UP001055115"/>
    </source>
</evidence>
<feature type="compositionally biased region" description="Polar residues" evidence="1">
    <location>
        <begin position="206"/>
        <end position="232"/>
    </location>
</feature>
<dbReference type="EMBL" id="BQXU01000013">
    <property type="protein sequence ID" value="GKT45733.1"/>
    <property type="molecule type" value="Genomic_DNA"/>
</dbReference>
<dbReference type="Proteomes" id="UP001055115">
    <property type="component" value="Unassembled WGS sequence"/>
</dbReference>
<evidence type="ECO:0000256" key="1">
    <source>
        <dbReference type="SAM" id="MobiDB-lite"/>
    </source>
</evidence>
<feature type="compositionally biased region" description="Polar residues" evidence="1">
    <location>
        <begin position="65"/>
        <end position="89"/>
    </location>
</feature>
<organism evidence="2 3">
    <name type="scientific">Colletotrichum spaethianum</name>
    <dbReference type="NCBI Taxonomy" id="700344"/>
    <lineage>
        <taxon>Eukaryota</taxon>
        <taxon>Fungi</taxon>
        <taxon>Dikarya</taxon>
        <taxon>Ascomycota</taxon>
        <taxon>Pezizomycotina</taxon>
        <taxon>Sordariomycetes</taxon>
        <taxon>Hypocreomycetidae</taxon>
        <taxon>Glomerellales</taxon>
        <taxon>Glomerellaceae</taxon>
        <taxon>Colletotrichum</taxon>
        <taxon>Colletotrichum spaethianum species complex</taxon>
    </lineage>
</organism>
<sequence>MNTNAFNDTHSSSNAANYNTYNTKYSNASITTTDANAKLAYQPNTAQTTSSHTSNFPSYDYGRGDTTSQNRNLSYTPNNNPRSGQLYNAQSQTRNTQSYSNNNNTDTSTANPYAQSSLAASQQASTLPSFNSRASAKSSQTRSSTRPEDQQQPQQPQQPQSYGSYSSQTQQQPHQPDQHNWYGFGSGTTTSFTPANVSGGYATRDNAPTNHGASSRGFNQAYQQQQHHSSVTMPGHNYAEGDSDIYELLKNSIHGPGQ</sequence>
<feature type="compositionally biased region" description="Low complexity" evidence="1">
    <location>
        <begin position="90"/>
        <end position="125"/>
    </location>
</feature>
<comment type="caution">
    <text evidence="2">The sequence shown here is derived from an EMBL/GenBank/DDBJ whole genome shotgun (WGS) entry which is preliminary data.</text>
</comment>